<dbReference type="InterPro" id="IPR050999">
    <property type="entry name" value="ADP-ribosyltransferase_ARG"/>
</dbReference>
<dbReference type="PROSITE" id="PS01291">
    <property type="entry name" value="ART"/>
    <property type="match status" value="1"/>
</dbReference>
<comment type="caution">
    <text evidence="11">The sequence shown here is derived from an EMBL/GenBank/DDBJ whole genome shotgun (WGS) entry which is preliminary data.</text>
</comment>
<dbReference type="EMBL" id="VYZX01000088">
    <property type="protein sequence ID" value="NXS51264.1"/>
    <property type="molecule type" value="Genomic_DNA"/>
</dbReference>
<dbReference type="GO" id="GO:0003950">
    <property type="term" value="F:NAD+ poly-ADP-ribosyltransferase activity"/>
    <property type="evidence" value="ECO:0007669"/>
    <property type="project" value="UniProtKB-ARBA"/>
</dbReference>
<gene>
    <name evidence="11" type="primary">Madprt_0</name>
    <name evidence="11" type="ORF">BRALEP_R13202</name>
</gene>
<evidence type="ECO:0000313" key="11">
    <source>
        <dbReference type="EMBL" id="NXS51264.1"/>
    </source>
</evidence>
<dbReference type="GO" id="GO:0005615">
    <property type="term" value="C:extracellular space"/>
    <property type="evidence" value="ECO:0007669"/>
    <property type="project" value="UniProtKB-ARBA"/>
</dbReference>
<organism evidence="11 12">
    <name type="scientific">Brachypteracias leptosomus</name>
    <name type="common">short-legged ground-roller</name>
    <dbReference type="NCBI Taxonomy" id="135165"/>
    <lineage>
        <taxon>Eukaryota</taxon>
        <taxon>Metazoa</taxon>
        <taxon>Chordata</taxon>
        <taxon>Craniata</taxon>
        <taxon>Vertebrata</taxon>
        <taxon>Euteleostomi</taxon>
        <taxon>Archelosauria</taxon>
        <taxon>Archosauria</taxon>
        <taxon>Dinosauria</taxon>
        <taxon>Saurischia</taxon>
        <taxon>Theropoda</taxon>
        <taxon>Coelurosauria</taxon>
        <taxon>Aves</taxon>
        <taxon>Neognathae</taxon>
        <taxon>Neoaves</taxon>
        <taxon>Telluraves</taxon>
        <taxon>Coraciimorphae</taxon>
        <taxon>Coraciiformes</taxon>
        <taxon>Brachypteraciidae</taxon>
        <taxon>Brachypteracias</taxon>
    </lineage>
</organism>
<dbReference type="Proteomes" id="UP000520535">
    <property type="component" value="Unassembled WGS sequence"/>
</dbReference>
<keyword evidence="3 10" id="KW-0808">Transferase</keyword>
<keyword evidence="8" id="KW-1015">Disulfide bond</keyword>
<comment type="catalytic activity">
    <reaction evidence="9 10">
        <text>L-arginyl-[protein] + NAD(+) = N(omega)-(ADP-D-ribosyl)-L-arginyl-[protein] + nicotinamide + H(+)</text>
        <dbReference type="Rhea" id="RHEA:19149"/>
        <dbReference type="Rhea" id="RHEA-COMP:10532"/>
        <dbReference type="Rhea" id="RHEA-COMP:15087"/>
        <dbReference type="ChEBI" id="CHEBI:15378"/>
        <dbReference type="ChEBI" id="CHEBI:17154"/>
        <dbReference type="ChEBI" id="CHEBI:29965"/>
        <dbReference type="ChEBI" id="CHEBI:57540"/>
        <dbReference type="ChEBI" id="CHEBI:142554"/>
        <dbReference type="EC" id="2.4.2.31"/>
    </reaction>
</comment>
<dbReference type="InterPro" id="IPR000768">
    <property type="entry name" value="ART"/>
</dbReference>
<name>A0A7L2UZW4_9AVES</name>
<evidence type="ECO:0000256" key="9">
    <source>
        <dbReference type="ARBA" id="ARBA00047597"/>
    </source>
</evidence>
<feature type="signal peptide" evidence="10">
    <location>
        <begin position="1"/>
        <end position="19"/>
    </location>
</feature>
<dbReference type="SUPFAM" id="SSF56399">
    <property type="entry name" value="ADP-ribosylation"/>
    <property type="match status" value="1"/>
</dbReference>
<feature type="chain" id="PRO_5029948604" description="NAD(P)(+)--arginine ADP-ribosyltransferase" evidence="10">
    <location>
        <begin position="20"/>
        <end position="297"/>
    </location>
</feature>
<evidence type="ECO:0000256" key="3">
    <source>
        <dbReference type="ARBA" id="ARBA00022679"/>
    </source>
</evidence>
<dbReference type="PRINTS" id="PR00970">
    <property type="entry name" value="RIBTRNSFRASE"/>
</dbReference>
<dbReference type="FunFam" id="3.90.176.10:FF:000001">
    <property type="entry name" value="NAD(P)(+)--arginine ADP-ribosyltransferase"/>
    <property type="match status" value="1"/>
</dbReference>
<proteinExistence type="inferred from homology"/>
<feature type="non-terminal residue" evidence="11">
    <location>
        <position position="1"/>
    </location>
</feature>
<dbReference type="EC" id="2.4.2.31" evidence="10"/>
<evidence type="ECO:0000256" key="7">
    <source>
        <dbReference type="ARBA" id="ARBA00023027"/>
    </source>
</evidence>
<reference evidence="11 12" key="1">
    <citation type="submission" date="2019-09" db="EMBL/GenBank/DDBJ databases">
        <title>Bird 10,000 Genomes (B10K) Project - Family phase.</title>
        <authorList>
            <person name="Zhang G."/>
        </authorList>
    </citation>
    <scope>NUCLEOTIDE SEQUENCE [LARGE SCALE GENOMIC DNA]</scope>
    <source>
        <strain evidence="11">B10K-DU-012-52</strain>
    </source>
</reference>
<evidence type="ECO:0000256" key="8">
    <source>
        <dbReference type="ARBA" id="ARBA00023157"/>
    </source>
</evidence>
<keyword evidence="2 10" id="KW-0328">Glycosyltransferase</keyword>
<dbReference type="GO" id="GO:0046677">
    <property type="term" value="P:response to antibiotic"/>
    <property type="evidence" value="ECO:0007669"/>
    <property type="project" value="UniProtKB-ARBA"/>
</dbReference>
<keyword evidence="4" id="KW-0548">Nucleotidyltransferase</keyword>
<dbReference type="OrthoDB" id="423533at2759"/>
<dbReference type="PANTHER" id="PTHR10339:SF19">
    <property type="entry name" value="GPI-LINKED NAD(P)(+)--ARGININE ADP-RIBOSYLTRANSFERASE 1"/>
    <property type="match status" value="1"/>
</dbReference>
<keyword evidence="5 10" id="KW-0732">Signal</keyword>
<dbReference type="GO" id="GO:0106274">
    <property type="term" value="F:NAD+-protein-arginine ADP-ribosyltransferase activity"/>
    <property type="evidence" value="ECO:0007669"/>
    <property type="project" value="UniProtKB-EC"/>
</dbReference>
<evidence type="ECO:0000256" key="6">
    <source>
        <dbReference type="ARBA" id="ARBA00022857"/>
    </source>
</evidence>
<dbReference type="PROSITE" id="PS51996">
    <property type="entry name" value="TR_MART"/>
    <property type="match status" value="1"/>
</dbReference>
<dbReference type="Pfam" id="PF01129">
    <property type="entry name" value="ART"/>
    <property type="match status" value="1"/>
</dbReference>
<accession>A0A7L2UZW4</accession>
<evidence type="ECO:0000313" key="12">
    <source>
        <dbReference type="Proteomes" id="UP000520535"/>
    </source>
</evidence>
<feature type="non-terminal residue" evidence="11">
    <location>
        <position position="297"/>
    </location>
</feature>
<keyword evidence="12" id="KW-1185">Reference proteome</keyword>
<sequence>MEHLVLGLVLLVRAPAAGSSPCGQQDDITEMDMASNCFDDQYWGCSHMMEEELAELNRTEFARNRVYAEAWTSATREWQRRKDEIPQTLRPELAIALLAYTMECSLYRTFNRAVREAGRSLQEYLQNFHFKVLHFLLSEALRALREAGPQRCYNVYRGVQGIHFTAWRRQTVRFGQFASTSLKESNAEDFGKNTSFSVKTCYGVPISDFSFYPWEKEVLIPPFEVFEVSNVAHKDGRAFIELRSQSARSNYNCELVKGDAVPESSSSPSPGRSIRMDPPHLWVLLLAATALAAAAGP</sequence>
<keyword evidence="7 10" id="KW-0520">NAD</keyword>
<dbReference type="Gene3D" id="3.90.176.10">
    <property type="entry name" value="Toxin ADP-ribosyltransferase, Chain A, domain 1"/>
    <property type="match status" value="1"/>
</dbReference>
<keyword evidence="6 10" id="KW-0521">NADP</keyword>
<comment type="similarity">
    <text evidence="1 10">Belongs to the Arg-specific ADP-ribosyltransferase family.</text>
</comment>
<dbReference type="PANTHER" id="PTHR10339">
    <property type="entry name" value="ADP-RIBOSYLTRANSFERASE"/>
    <property type="match status" value="1"/>
</dbReference>
<protein>
    <recommendedName>
        <fullName evidence="10">NAD(P)(+)--arginine ADP-ribosyltransferase</fullName>
        <ecNumber evidence="10">2.4.2.31</ecNumber>
    </recommendedName>
    <alternativeName>
        <fullName evidence="10">Mono(ADP-ribosyl)transferase</fullName>
    </alternativeName>
</protein>
<dbReference type="GO" id="GO:0016779">
    <property type="term" value="F:nucleotidyltransferase activity"/>
    <property type="evidence" value="ECO:0007669"/>
    <property type="project" value="UniProtKB-KW"/>
</dbReference>
<evidence type="ECO:0000256" key="5">
    <source>
        <dbReference type="ARBA" id="ARBA00022729"/>
    </source>
</evidence>
<evidence type="ECO:0000256" key="1">
    <source>
        <dbReference type="ARBA" id="ARBA00009558"/>
    </source>
</evidence>
<evidence type="ECO:0000256" key="10">
    <source>
        <dbReference type="RuleBase" id="RU361228"/>
    </source>
</evidence>
<evidence type="ECO:0000256" key="2">
    <source>
        <dbReference type="ARBA" id="ARBA00022676"/>
    </source>
</evidence>
<dbReference type="AlphaFoldDB" id="A0A7L2UZW4"/>
<evidence type="ECO:0000256" key="4">
    <source>
        <dbReference type="ARBA" id="ARBA00022695"/>
    </source>
</evidence>
<dbReference type="GO" id="GO:0044194">
    <property type="term" value="C:cytolytic granule"/>
    <property type="evidence" value="ECO:0007669"/>
    <property type="project" value="UniProtKB-ARBA"/>
</dbReference>